<dbReference type="RefSeq" id="WP_238183136.1">
    <property type="nucleotide sequence ID" value="NZ_BPRB01000142.1"/>
</dbReference>
<comment type="caution">
    <text evidence="1">The sequence shown here is derived from an EMBL/GenBank/DDBJ whole genome shotgun (WGS) entry which is preliminary data.</text>
</comment>
<dbReference type="EMBL" id="BPRB01000142">
    <property type="protein sequence ID" value="GJE60517.1"/>
    <property type="molecule type" value="Genomic_DNA"/>
</dbReference>
<evidence type="ECO:0000313" key="2">
    <source>
        <dbReference type="Proteomes" id="UP001055057"/>
    </source>
</evidence>
<protein>
    <submittedName>
        <fullName evidence="1">Uncharacterized protein</fullName>
    </submittedName>
</protein>
<name>A0ABQ4U2E7_9HYPH</name>
<reference evidence="1" key="1">
    <citation type="journal article" date="2021" name="Front. Microbiol.">
        <title>Comprehensive Comparative Genomics and Phenotyping of Methylobacterium Species.</title>
        <authorList>
            <person name="Alessa O."/>
            <person name="Ogura Y."/>
            <person name="Fujitani Y."/>
            <person name="Takami H."/>
            <person name="Hayashi T."/>
            <person name="Sahin N."/>
            <person name="Tani A."/>
        </authorList>
    </citation>
    <scope>NUCLEOTIDE SEQUENCE</scope>
    <source>
        <strain evidence="1">DSM 23632</strain>
    </source>
</reference>
<keyword evidence="2" id="KW-1185">Reference proteome</keyword>
<dbReference type="Proteomes" id="UP001055057">
    <property type="component" value="Unassembled WGS sequence"/>
</dbReference>
<reference evidence="1" key="2">
    <citation type="submission" date="2021-08" db="EMBL/GenBank/DDBJ databases">
        <authorList>
            <person name="Tani A."/>
            <person name="Ola A."/>
            <person name="Ogura Y."/>
            <person name="Katsura K."/>
            <person name="Hayashi T."/>
        </authorList>
    </citation>
    <scope>NUCLEOTIDE SEQUENCE</scope>
    <source>
        <strain evidence="1">DSM 23632</strain>
    </source>
</reference>
<evidence type="ECO:0000313" key="1">
    <source>
        <dbReference type="EMBL" id="GJE60517.1"/>
    </source>
</evidence>
<sequence>MVSHISLVAVEPHEFRQTLGRDVADAVARKIGQRDFVRYSAALHAIARQIDSYLTKPGVAPQTSDSAGGTFADNAVAGEAIILFADAHPRRGFEGGLARIGDVAASRSAAMGGRRLQRANSIARHIWRSISTRTVVRATLEERQRSLIELAAALLDEDDLARLDAMTECVPIIAVVGDTRSTGPTSGRFHLVVASLPGRWLGTAPVAGRC</sequence>
<accession>A0ABQ4U2E7</accession>
<gene>
    <name evidence="1" type="ORF">MPOCJGCO_2629</name>
</gene>
<organism evidence="1 2">
    <name type="scientific">Methylobacterium trifolii</name>
    <dbReference type="NCBI Taxonomy" id="1003092"/>
    <lineage>
        <taxon>Bacteria</taxon>
        <taxon>Pseudomonadati</taxon>
        <taxon>Pseudomonadota</taxon>
        <taxon>Alphaproteobacteria</taxon>
        <taxon>Hyphomicrobiales</taxon>
        <taxon>Methylobacteriaceae</taxon>
        <taxon>Methylobacterium</taxon>
    </lineage>
</organism>
<proteinExistence type="predicted"/>